<dbReference type="Gene3D" id="2.40.160.10">
    <property type="entry name" value="Porin"/>
    <property type="match status" value="1"/>
</dbReference>
<proteinExistence type="predicted"/>
<sequence length="274" mass="30056">MNTNTNKLKTTLTSLSIITASVFAMTAAHAATQNEVQVTAVDFEGLNDKLYGARYVRYLDEVSGNSGAYLINPYLQRVSSLSGGYATLDGIDVFNLGSTFYLDDTWMLAIEGAHSKFDEDFGDEDYTNIDVKVGFNLSRQWQIGAGLIYQRANYEINDGTNSYSESENETSPLVFTRYTTVGNGGTGWDLTAQYIADDVDVLSGSARYFFSPALSVQGSYSYTNAPDGFDNLKTAGVALDYWVNEQFSVSASYETDIDSDIESDVASLTASYRF</sequence>
<evidence type="ECO:0008006" key="4">
    <source>
        <dbReference type="Google" id="ProtNLM"/>
    </source>
</evidence>
<dbReference type="InterPro" id="IPR023614">
    <property type="entry name" value="Porin_dom_sf"/>
</dbReference>
<reference evidence="2 3" key="1">
    <citation type="submission" date="2014-12" db="EMBL/GenBank/DDBJ databases">
        <title>Genome sequencing of Alteromonas marina AD001.</title>
        <authorList>
            <person name="Adrian T.G.S."/>
            <person name="Chan K.G."/>
        </authorList>
    </citation>
    <scope>NUCLEOTIDE SEQUENCE [LARGE SCALE GENOMIC DNA]</scope>
    <source>
        <strain evidence="2 3">AD001</strain>
    </source>
</reference>
<protein>
    <recommendedName>
        <fullName evidence="4">Porin</fullName>
    </recommendedName>
</protein>
<feature type="chain" id="PRO_5002085066" description="Porin" evidence="1">
    <location>
        <begin position="31"/>
        <end position="274"/>
    </location>
</feature>
<organism evidence="2 3">
    <name type="scientific">Alteromonas marina</name>
    <dbReference type="NCBI Taxonomy" id="203795"/>
    <lineage>
        <taxon>Bacteria</taxon>
        <taxon>Pseudomonadati</taxon>
        <taxon>Pseudomonadota</taxon>
        <taxon>Gammaproteobacteria</taxon>
        <taxon>Alteromonadales</taxon>
        <taxon>Alteromonadaceae</taxon>
        <taxon>Alteromonas/Salinimonas group</taxon>
        <taxon>Alteromonas</taxon>
    </lineage>
</organism>
<name>A0A0B3Z7E5_9ALTE</name>
<comment type="caution">
    <text evidence="2">The sequence shown here is derived from an EMBL/GenBank/DDBJ whole genome shotgun (WGS) entry which is preliminary data.</text>
</comment>
<dbReference type="OrthoDB" id="6329087at2"/>
<dbReference type="SUPFAM" id="SSF56935">
    <property type="entry name" value="Porins"/>
    <property type="match status" value="1"/>
</dbReference>
<feature type="signal peptide" evidence="1">
    <location>
        <begin position="1"/>
        <end position="30"/>
    </location>
</feature>
<evidence type="ECO:0000313" key="2">
    <source>
        <dbReference type="EMBL" id="KHT54275.1"/>
    </source>
</evidence>
<dbReference type="AlphaFoldDB" id="A0A0B3Z7E5"/>
<dbReference type="Proteomes" id="UP000031197">
    <property type="component" value="Unassembled WGS sequence"/>
</dbReference>
<keyword evidence="1" id="KW-0732">Signal</keyword>
<dbReference type="RefSeq" id="WP_039218680.1">
    <property type="nucleotide sequence ID" value="NZ_JWLW01000012.1"/>
</dbReference>
<evidence type="ECO:0000256" key="1">
    <source>
        <dbReference type="SAM" id="SignalP"/>
    </source>
</evidence>
<accession>A0A0B3Z7E5</accession>
<evidence type="ECO:0000313" key="3">
    <source>
        <dbReference type="Proteomes" id="UP000031197"/>
    </source>
</evidence>
<gene>
    <name evidence="2" type="ORF">RJ41_07025</name>
</gene>
<dbReference type="EMBL" id="JWLW01000012">
    <property type="protein sequence ID" value="KHT54275.1"/>
    <property type="molecule type" value="Genomic_DNA"/>
</dbReference>
<keyword evidence="3" id="KW-1185">Reference proteome</keyword>